<protein>
    <submittedName>
        <fullName evidence="1">Uncharacterized protein</fullName>
    </submittedName>
</protein>
<sequence length="74" mass="8143">MDRLETVLDVGALPLKGGRRVYARQVSRRDEAVLQRASMVNPAMPVEIVTTHGVITVVVSHGRSLDVFVLYPAK</sequence>
<organism evidence="1 2">
    <name type="scientific">Deinococcus arenae</name>
    <dbReference type="NCBI Taxonomy" id="1452751"/>
    <lineage>
        <taxon>Bacteria</taxon>
        <taxon>Thermotogati</taxon>
        <taxon>Deinococcota</taxon>
        <taxon>Deinococci</taxon>
        <taxon>Deinococcales</taxon>
        <taxon>Deinococcaceae</taxon>
        <taxon>Deinococcus</taxon>
    </lineage>
</organism>
<accession>A0A8H9LAM3</accession>
<reference evidence="2" key="1">
    <citation type="journal article" date="2019" name="Int. J. Syst. Evol. Microbiol.">
        <title>The Global Catalogue of Microorganisms (GCM) 10K type strain sequencing project: providing services to taxonomists for standard genome sequencing and annotation.</title>
        <authorList>
            <consortium name="The Broad Institute Genomics Platform"/>
            <consortium name="The Broad Institute Genome Sequencing Center for Infectious Disease"/>
            <person name="Wu L."/>
            <person name="Ma J."/>
        </authorList>
    </citation>
    <scope>NUCLEOTIDE SEQUENCE [LARGE SCALE GENOMIC DNA]</scope>
    <source>
        <strain evidence="2">JCM 31047</strain>
    </source>
</reference>
<evidence type="ECO:0000313" key="1">
    <source>
        <dbReference type="EMBL" id="GGM59486.1"/>
    </source>
</evidence>
<name>A0A8H9LAM3_9DEIO</name>
<keyword evidence="2" id="KW-1185">Reference proteome</keyword>
<dbReference type="EMBL" id="BMQG01000030">
    <property type="protein sequence ID" value="GGM59486.1"/>
    <property type="molecule type" value="Genomic_DNA"/>
</dbReference>
<dbReference type="AlphaFoldDB" id="A0A8H9LAM3"/>
<proteinExistence type="predicted"/>
<dbReference type="Proteomes" id="UP000600547">
    <property type="component" value="Unassembled WGS sequence"/>
</dbReference>
<evidence type="ECO:0000313" key="2">
    <source>
        <dbReference type="Proteomes" id="UP000600547"/>
    </source>
</evidence>
<comment type="caution">
    <text evidence="1">The sequence shown here is derived from an EMBL/GenBank/DDBJ whole genome shotgun (WGS) entry which is preliminary data.</text>
</comment>
<dbReference type="RefSeq" id="WP_110828125.1">
    <property type="nucleotide sequence ID" value="NZ_BMQG01000030.1"/>
</dbReference>
<gene>
    <name evidence="1" type="ORF">GCM10008956_38920</name>
</gene>